<protein>
    <recommendedName>
        <fullName evidence="3">Restriction endonuclease</fullName>
    </recommendedName>
</protein>
<organism evidence="1 2">
    <name type="scientific">Dehalococcoides mccartyi</name>
    <dbReference type="NCBI Taxonomy" id="61435"/>
    <lineage>
        <taxon>Bacteria</taxon>
        <taxon>Bacillati</taxon>
        <taxon>Chloroflexota</taxon>
        <taxon>Dehalococcoidia</taxon>
        <taxon>Dehalococcoidales</taxon>
        <taxon>Dehalococcoidaceae</taxon>
        <taxon>Dehalococcoides</taxon>
    </lineage>
</organism>
<dbReference type="RefSeq" id="WP_058292332.1">
    <property type="nucleotide sequence ID" value="NZ_JGYD01000011.1"/>
</dbReference>
<evidence type="ECO:0000313" key="2">
    <source>
        <dbReference type="Proteomes" id="UP000053577"/>
    </source>
</evidence>
<proteinExistence type="predicted"/>
<evidence type="ECO:0008006" key="3">
    <source>
        <dbReference type="Google" id="ProtNLM"/>
    </source>
</evidence>
<reference evidence="1 2" key="1">
    <citation type="journal article" date="2015" name="Sci. Rep.">
        <title>A comparative genomics and reductive dehalogenase gene transcription study of two chloroethene-respiring bacteria, Dehalococcoides mccartyi strains MB and 11a.</title>
        <authorList>
            <person name="Low A."/>
            <person name="Shen Z."/>
            <person name="Cheng D."/>
            <person name="Rogers M.J."/>
            <person name="Lee P.K."/>
            <person name="He J."/>
        </authorList>
    </citation>
    <scope>NUCLEOTIDE SEQUENCE [LARGE SCALE GENOMIC DNA]</scope>
    <source>
        <strain evidence="1 2">MB</strain>
    </source>
</reference>
<dbReference type="EMBL" id="JGYD01000011">
    <property type="protein sequence ID" value="KSV18487.1"/>
    <property type="molecule type" value="Genomic_DNA"/>
</dbReference>
<sequence>MWDIRGWKNLTVHDDPPLVVAKQEFLSWLAEVPESNRSAWEERLKSGLDHPHFSVRLELYLHHYFRSNGWHIDIEPDMLGSPNKPDFRVSHGKDYILVEAKAVLEEKSTAQQTQRLRQLADNLTNKLSRYIIIQPLSDLPTSLSTRKIRNQVEQHAKTLTDEVLEFDLRDVHLKTPYSLKVVILPKGSEPDEAGGVGGTVSDVHTLAIGRRIRDALEQKAGKYGDIDVPFLIAVYGKGEFPVKTRDEVDALFGDRVFLVPTKGRGAVTESRKPNGFFTSMQDGTHRHEQVSAVLFYRFKWLDDNHVHQIHIYHNPFAQRIINTNLFPEVQQMVPHDDEKMIWINGEPE</sequence>
<dbReference type="Proteomes" id="UP000053577">
    <property type="component" value="Unassembled WGS sequence"/>
</dbReference>
<gene>
    <name evidence="1" type="ORF">DA01_02965</name>
</gene>
<evidence type="ECO:0000313" key="1">
    <source>
        <dbReference type="EMBL" id="KSV18487.1"/>
    </source>
</evidence>
<dbReference type="PATRIC" id="fig|61435.5.peg.595"/>
<comment type="caution">
    <text evidence="1">The sequence shown here is derived from an EMBL/GenBank/DDBJ whole genome shotgun (WGS) entry which is preliminary data.</text>
</comment>
<accession>A0A0V8M3X5</accession>
<dbReference type="AlphaFoldDB" id="A0A0V8M3X5"/>
<name>A0A0V8M3X5_9CHLR</name>
<dbReference type="OrthoDB" id="5288829at2"/>